<feature type="binding site" evidence="1">
    <location>
        <position position="55"/>
    </location>
    <ligand>
        <name>Zn(2+)</name>
        <dbReference type="ChEBI" id="CHEBI:29105"/>
        <label>1</label>
    </ligand>
</feature>
<feature type="binding site" evidence="1">
    <location>
        <position position="266"/>
    </location>
    <ligand>
        <name>Zn(2+)</name>
        <dbReference type="ChEBI" id="CHEBI:29105"/>
        <label>1</label>
    </ligand>
</feature>
<dbReference type="PANTHER" id="PTHR42717">
    <property type="entry name" value="DIHYDROOROTASE-RELATED"/>
    <property type="match status" value="1"/>
</dbReference>
<dbReference type="SUPFAM" id="SSF51556">
    <property type="entry name" value="Metallo-dependent hydrolases"/>
    <property type="match status" value="1"/>
</dbReference>
<dbReference type="GO" id="GO:0046872">
    <property type="term" value="F:metal ion binding"/>
    <property type="evidence" value="ECO:0007669"/>
    <property type="project" value="UniProtKB-KW"/>
</dbReference>
<feature type="site" description="Transition state stabilizer" evidence="3">
    <location>
        <position position="151"/>
    </location>
</feature>
<dbReference type="InterPro" id="IPR032466">
    <property type="entry name" value="Metal_Hydrolase"/>
</dbReference>
<feature type="binding site" description="via carbamate group" evidence="1">
    <location>
        <position position="149"/>
    </location>
    <ligand>
        <name>Zn(2+)</name>
        <dbReference type="ChEBI" id="CHEBI:29105"/>
        <label>1</label>
    </ligand>
</feature>
<comment type="caution">
    <text evidence="4">The sequence shown here is derived from an EMBL/GenBank/DDBJ whole genome shotgun (WGS) entry which is preliminary data.</text>
</comment>
<evidence type="ECO:0000313" key="5">
    <source>
        <dbReference type="Proteomes" id="UP000321558"/>
    </source>
</evidence>
<dbReference type="GO" id="GO:0016810">
    <property type="term" value="F:hydrolase activity, acting on carbon-nitrogen (but not peptide) bonds"/>
    <property type="evidence" value="ECO:0007669"/>
    <property type="project" value="InterPro"/>
</dbReference>
<keyword evidence="5" id="KW-1185">Reference proteome</keyword>
<evidence type="ECO:0000256" key="3">
    <source>
        <dbReference type="PIRSR" id="PIRSR039004-3"/>
    </source>
</evidence>
<feature type="binding site" evidence="1">
    <location>
        <position position="182"/>
    </location>
    <ligand>
        <name>Zn(2+)</name>
        <dbReference type="ChEBI" id="CHEBI:29105"/>
        <label>2</label>
    </ligand>
</feature>
<protein>
    <submittedName>
        <fullName evidence="4">Dihydroorotase</fullName>
    </submittedName>
</protein>
<dbReference type="PANTHER" id="PTHR42717:SF1">
    <property type="entry name" value="IMIDAZOLONEPROPIONASE AND RELATED AMIDOHYDROLASES"/>
    <property type="match status" value="1"/>
</dbReference>
<dbReference type="AlphaFoldDB" id="A0A511ZMZ6"/>
<dbReference type="NCBIfam" id="NF006689">
    <property type="entry name" value="PRK09237.1"/>
    <property type="match status" value="1"/>
</dbReference>
<dbReference type="InterPro" id="IPR020043">
    <property type="entry name" value="Deacetylase_Atu3266-like"/>
</dbReference>
<gene>
    <name evidence="4" type="ORF">OSO01_35610</name>
</gene>
<dbReference type="EMBL" id="BJYM01000016">
    <property type="protein sequence ID" value="GEN88822.1"/>
    <property type="molecule type" value="Genomic_DNA"/>
</dbReference>
<proteinExistence type="predicted"/>
<dbReference type="Proteomes" id="UP000321558">
    <property type="component" value="Unassembled WGS sequence"/>
</dbReference>
<evidence type="ECO:0000256" key="1">
    <source>
        <dbReference type="PIRSR" id="PIRSR039004-1"/>
    </source>
</evidence>
<dbReference type="PIRSF" id="PIRSF039004">
    <property type="entry name" value="ADE_EF_0837"/>
    <property type="match status" value="1"/>
</dbReference>
<evidence type="ECO:0000313" key="4">
    <source>
        <dbReference type="EMBL" id="GEN88822.1"/>
    </source>
</evidence>
<dbReference type="RefSeq" id="WP_147211723.1">
    <property type="nucleotide sequence ID" value="NZ_BJYM01000016.1"/>
</dbReference>
<keyword evidence="1" id="KW-0862">Zinc</keyword>
<dbReference type="Gene3D" id="3.20.20.140">
    <property type="entry name" value="Metal-dependent hydrolases"/>
    <property type="match status" value="1"/>
</dbReference>
<organism evidence="4 5">
    <name type="scientific">Oceanobacillus sojae</name>
    <dbReference type="NCBI Taxonomy" id="582851"/>
    <lineage>
        <taxon>Bacteria</taxon>
        <taxon>Bacillati</taxon>
        <taxon>Bacillota</taxon>
        <taxon>Bacilli</taxon>
        <taxon>Bacillales</taxon>
        <taxon>Bacillaceae</taxon>
        <taxon>Oceanobacillus</taxon>
    </lineage>
</organism>
<dbReference type="SUPFAM" id="SSF51338">
    <property type="entry name" value="Composite domain of metallo-dependent hydrolases"/>
    <property type="match status" value="1"/>
</dbReference>
<dbReference type="GO" id="GO:0019213">
    <property type="term" value="F:deacetylase activity"/>
    <property type="evidence" value="ECO:0007669"/>
    <property type="project" value="InterPro"/>
</dbReference>
<feature type="modified residue" description="N6-carboxylysine" evidence="2">
    <location>
        <position position="149"/>
    </location>
</feature>
<feature type="binding site" evidence="1">
    <location>
        <position position="205"/>
    </location>
    <ligand>
        <name>Zn(2+)</name>
        <dbReference type="ChEBI" id="CHEBI:29105"/>
        <label>2</label>
    </ligand>
</feature>
<feature type="binding site" evidence="1">
    <location>
        <position position="57"/>
    </location>
    <ligand>
        <name>Zn(2+)</name>
        <dbReference type="ChEBI" id="CHEBI:29105"/>
        <label>1</label>
    </ligand>
</feature>
<evidence type="ECO:0000256" key="2">
    <source>
        <dbReference type="PIRSR" id="PIRSR039004-2"/>
    </source>
</evidence>
<dbReference type="Gene3D" id="2.30.40.10">
    <property type="entry name" value="Urease, subunit C, domain 1"/>
    <property type="match status" value="1"/>
</dbReference>
<dbReference type="STRING" id="582851.GCA_900162665_01734"/>
<dbReference type="InterPro" id="IPR047601">
    <property type="entry name" value="EF_0837-like"/>
</dbReference>
<sequence>MIQVIKNALLTNGQKVDILIENSRIKDIVANAGGFYPVLLDAEGMYASPGWIDLHTHAFPKYKPYCASPDKIGYQTGVTTVVDAGSSGANTIEEFYQIAKKARTRVLAFLNISRIGLERIDELANLDEVSWDAINNAVNAYPSFIIGLKARMSASVIGDSGLKPLQLAARYSTTLNKPLMVHIGSAPPMLHEILSLLNKGDILTHCYHGKSPNHIFQNNGEVEAALAEAVRRGVYLDVGHGKSSFSFPIAKKAKEAGVHFDTISTDIYEENQINGPVYNMADTLTKFLTLGYSLETIIRAVTETPAYVLNQPELGNFNRGSCAEFTFFTVENETKILIDSLGNEIITNQVIKPQAVFLGGEYIELEKHYSYEV</sequence>
<dbReference type="OrthoDB" id="9796020at2"/>
<dbReference type="Pfam" id="PF22647">
    <property type="entry name" value="EF_0837-like_N"/>
    <property type="match status" value="1"/>
</dbReference>
<keyword evidence="1" id="KW-0479">Metal-binding</keyword>
<name>A0A511ZMZ6_9BACI</name>
<dbReference type="NCBIfam" id="TIGR03583">
    <property type="entry name" value="EF_0837"/>
    <property type="match status" value="1"/>
</dbReference>
<reference evidence="4 5" key="1">
    <citation type="submission" date="2019-07" db="EMBL/GenBank/DDBJ databases">
        <title>Whole genome shotgun sequence of Oceanobacillus sojae NBRC 105379.</title>
        <authorList>
            <person name="Hosoyama A."/>
            <person name="Uohara A."/>
            <person name="Ohji S."/>
            <person name="Ichikawa N."/>
        </authorList>
    </citation>
    <scope>NUCLEOTIDE SEQUENCE [LARGE SCALE GENOMIC DNA]</scope>
    <source>
        <strain evidence="4 5">NBRC 105379</strain>
    </source>
</reference>
<dbReference type="InterPro" id="IPR011059">
    <property type="entry name" value="Metal-dep_hydrolase_composite"/>
</dbReference>
<accession>A0A511ZMZ6</accession>
<feature type="binding site" description="via carbamate group" evidence="1">
    <location>
        <position position="149"/>
    </location>
    <ligand>
        <name>Zn(2+)</name>
        <dbReference type="ChEBI" id="CHEBI:29105"/>
        <label>2</label>
    </ligand>
</feature>